<feature type="region of interest" description="Disordered" evidence="7">
    <location>
        <begin position="190"/>
        <end position="220"/>
    </location>
</feature>
<name>A0AAU9J9N0_9CILI</name>
<evidence type="ECO:0000313" key="11">
    <source>
        <dbReference type="EMBL" id="CAG9317410.1"/>
    </source>
</evidence>
<dbReference type="EMBL" id="CAJZBQ010000018">
    <property type="protein sequence ID" value="CAG9317410.1"/>
    <property type="molecule type" value="Genomic_DNA"/>
</dbReference>
<evidence type="ECO:0000256" key="4">
    <source>
        <dbReference type="PIRSR" id="PIRSR623088-2"/>
    </source>
</evidence>
<feature type="binding site" evidence="4">
    <location>
        <position position="543"/>
    </location>
    <ligand>
        <name>AMP</name>
        <dbReference type="ChEBI" id="CHEBI:456215"/>
    </ligand>
</feature>
<keyword evidence="8" id="KW-0472">Membrane</keyword>
<proteinExistence type="inferred from homology"/>
<feature type="binding site" evidence="5">
    <location>
        <position position="543"/>
    </location>
    <ligand>
        <name>Zn(2+)</name>
        <dbReference type="ChEBI" id="CHEBI:29105"/>
        <label>1</label>
    </ligand>
</feature>
<feature type="binding site" evidence="5">
    <location>
        <position position="431"/>
    </location>
    <ligand>
        <name>Zn(2+)</name>
        <dbReference type="ChEBI" id="CHEBI:29105"/>
        <label>1</label>
    </ligand>
</feature>
<evidence type="ECO:0000256" key="6">
    <source>
        <dbReference type="RuleBase" id="RU363067"/>
    </source>
</evidence>
<evidence type="ECO:0000256" key="1">
    <source>
        <dbReference type="ARBA" id="ARBA00022723"/>
    </source>
</evidence>
<feature type="transmembrane region" description="Helical" evidence="8">
    <location>
        <begin position="31"/>
        <end position="52"/>
    </location>
</feature>
<dbReference type="Proteomes" id="UP001162131">
    <property type="component" value="Unassembled WGS sequence"/>
</dbReference>
<dbReference type="AlphaFoldDB" id="A0AAU9J9N0"/>
<dbReference type="InterPro" id="IPR002073">
    <property type="entry name" value="PDEase_catalytic_dom"/>
</dbReference>
<dbReference type="Gene3D" id="1.10.1300.10">
    <property type="entry name" value="3'5'-cyclic nucleotide phosphodiesterase, catalytic domain"/>
    <property type="match status" value="1"/>
</dbReference>
<sequence length="671" mass="77455">MKIRSQMLFWLLTGLMFIEKGIESSTILISLLWNSCCIIPTKPIQIILALPILCANTYNFDQSLYTFASFWLIILFTPLFVDFHKGKLEVILFIEEIFNFVFYGFRGFWIEFSFLLLSGYIPLKWTEYTNEIESVKAKLRSQAELVFKVRDELKGLVEEQEFKHFTESPSLVTQKRKRIVEKLRNMKERRSSFSIRKQSVDFQSTKNSDSEESDRFNSDNEGFYGEHELHLFSDLSRSGSFDELSSNEIQNIIQTLISQEFLSWHTNGTLNAQSSTNILSELQEIYSQNFVNKEKTLKRPMKLKQTKSANRIREGVQNNAALLELFESIGEWNFDTLGAIKHTKQPIFEIGQYIYDSLGITEHFSISKTKITQFLTEVEEKYRPQNFFHNSIHGADVCCSVVFLLKNGLQLCGSLLDLDIFAIITAALCHDIGHLGLNNAFLIASFHPLAYKYNDQSVLENMHVATTFKILHRTNTNICESLSKADFLAFRKTLIQTILATDLQKHFIKQEEFRTALNKEEFPSLNDDGFRSIVLQIVLKCADLGHVAKKLDIHKRWTALITKELYLQGEKEIEAGLPLTPLCDKSNLDIGSSQKGFLTVVARPLFLLFEEYILKCNDGGEDELPIQICCQLIDENTQFWEDEHKRYENKQPSEFLLDNNGPPLLQEDQLK</sequence>
<keyword evidence="1 5" id="KW-0479">Metal-binding</keyword>
<dbReference type="Pfam" id="PF00233">
    <property type="entry name" value="PDEase_I"/>
    <property type="match status" value="1"/>
</dbReference>
<keyword evidence="9" id="KW-0732">Signal</keyword>
<feature type="compositionally biased region" description="Polar residues" evidence="7">
    <location>
        <begin position="192"/>
        <end position="207"/>
    </location>
</feature>
<dbReference type="PROSITE" id="PS00126">
    <property type="entry name" value="PDEASE_I_1"/>
    <property type="match status" value="1"/>
</dbReference>
<feature type="domain" description="PDEase" evidence="10">
    <location>
        <begin position="314"/>
        <end position="647"/>
    </location>
</feature>
<dbReference type="GO" id="GO:0004114">
    <property type="term" value="F:3',5'-cyclic-nucleotide phosphodiesterase activity"/>
    <property type="evidence" value="ECO:0007669"/>
    <property type="project" value="InterPro"/>
</dbReference>
<feature type="binding site" evidence="4">
    <location>
        <begin position="389"/>
        <end position="393"/>
    </location>
    <ligand>
        <name>AMP</name>
        <dbReference type="ChEBI" id="CHEBI:456215"/>
    </ligand>
</feature>
<evidence type="ECO:0000256" key="8">
    <source>
        <dbReference type="SAM" id="Phobius"/>
    </source>
</evidence>
<feature type="binding site" evidence="4">
    <location>
        <position position="594"/>
    </location>
    <ligand>
        <name>AMP</name>
        <dbReference type="ChEBI" id="CHEBI:456215"/>
    </ligand>
</feature>
<feature type="binding site" evidence="4">
    <location>
        <position position="431"/>
    </location>
    <ligand>
        <name>AMP</name>
        <dbReference type="ChEBI" id="CHEBI:456215"/>
    </ligand>
</feature>
<gene>
    <name evidence="11" type="ORF">BSTOLATCC_MIC18661</name>
</gene>
<feature type="binding site" evidence="5">
    <location>
        <position position="431"/>
    </location>
    <ligand>
        <name>Zn(2+)</name>
        <dbReference type="ChEBI" id="CHEBI:29105"/>
        <label>2</label>
    </ligand>
</feature>
<organism evidence="11 12">
    <name type="scientific">Blepharisma stoltei</name>
    <dbReference type="NCBI Taxonomy" id="1481888"/>
    <lineage>
        <taxon>Eukaryota</taxon>
        <taxon>Sar</taxon>
        <taxon>Alveolata</taxon>
        <taxon>Ciliophora</taxon>
        <taxon>Postciliodesmatophora</taxon>
        <taxon>Heterotrichea</taxon>
        <taxon>Heterotrichida</taxon>
        <taxon>Blepharismidae</taxon>
        <taxon>Blepharisma</taxon>
    </lineage>
</organism>
<keyword evidence="8" id="KW-0812">Transmembrane</keyword>
<reference evidence="11" key="1">
    <citation type="submission" date="2021-09" db="EMBL/GenBank/DDBJ databases">
        <authorList>
            <consortium name="AG Swart"/>
            <person name="Singh M."/>
            <person name="Singh A."/>
            <person name="Seah K."/>
            <person name="Emmerich C."/>
        </authorList>
    </citation>
    <scope>NUCLEOTIDE SEQUENCE</scope>
    <source>
        <strain evidence="11">ATCC30299</strain>
    </source>
</reference>
<evidence type="ECO:0000256" key="7">
    <source>
        <dbReference type="SAM" id="MobiDB-lite"/>
    </source>
</evidence>
<accession>A0AAU9J9N0</accession>
<comment type="cofactor">
    <cofactor evidence="6">
        <name>a divalent metal cation</name>
        <dbReference type="ChEBI" id="CHEBI:60240"/>
    </cofactor>
    <text evidence="6">Binds 2 divalent metal cations per subunit. Site 1 may preferentially bind zinc ions, while site 2 has a preference for magnesium and/or manganese ions.</text>
</comment>
<keyword evidence="12" id="KW-1185">Reference proteome</keyword>
<dbReference type="InterPro" id="IPR023174">
    <property type="entry name" value="PDEase_CS"/>
</dbReference>
<keyword evidence="2 6" id="KW-0378">Hydrolase</keyword>
<evidence type="ECO:0000313" key="12">
    <source>
        <dbReference type="Proteomes" id="UP001162131"/>
    </source>
</evidence>
<comment type="similarity">
    <text evidence="6">Belongs to the cyclic nucleotide phosphodiesterase family.</text>
</comment>
<dbReference type="SUPFAM" id="SSF109604">
    <property type="entry name" value="HD-domain/PDEase-like"/>
    <property type="match status" value="1"/>
</dbReference>
<dbReference type="GO" id="GO:0046872">
    <property type="term" value="F:metal ion binding"/>
    <property type="evidence" value="ECO:0007669"/>
    <property type="project" value="UniProtKB-KW"/>
</dbReference>
<evidence type="ECO:0000256" key="3">
    <source>
        <dbReference type="PIRSR" id="PIRSR623088-1"/>
    </source>
</evidence>
<protein>
    <recommendedName>
        <fullName evidence="6">Phosphodiesterase</fullName>
        <ecNumber evidence="6">3.1.4.-</ecNumber>
    </recommendedName>
</protein>
<evidence type="ECO:0000259" key="10">
    <source>
        <dbReference type="PROSITE" id="PS51845"/>
    </source>
</evidence>
<dbReference type="PANTHER" id="PTHR11347">
    <property type="entry name" value="CYCLIC NUCLEOTIDE PHOSPHODIESTERASE"/>
    <property type="match status" value="1"/>
</dbReference>
<feature type="active site" description="Proton donor" evidence="3">
    <location>
        <position position="389"/>
    </location>
</feature>
<dbReference type="InterPro" id="IPR003607">
    <property type="entry name" value="HD/PDEase_dom"/>
</dbReference>
<feature type="binding site" evidence="5">
    <location>
        <position position="430"/>
    </location>
    <ligand>
        <name>Zn(2+)</name>
        <dbReference type="ChEBI" id="CHEBI:29105"/>
        <label>1</label>
    </ligand>
</feature>
<feature type="transmembrane region" description="Helical" evidence="8">
    <location>
        <begin position="64"/>
        <end position="81"/>
    </location>
</feature>
<dbReference type="GO" id="GO:0007165">
    <property type="term" value="P:signal transduction"/>
    <property type="evidence" value="ECO:0007669"/>
    <property type="project" value="InterPro"/>
</dbReference>
<dbReference type="PRINTS" id="PR00387">
    <property type="entry name" value="PDIESTERASE1"/>
</dbReference>
<dbReference type="EC" id="3.1.4.-" evidence="6"/>
<feature type="chain" id="PRO_5043549576" description="Phosphodiesterase" evidence="9">
    <location>
        <begin position="25"/>
        <end position="671"/>
    </location>
</feature>
<dbReference type="InterPro" id="IPR036971">
    <property type="entry name" value="PDEase_catalytic_dom_sf"/>
</dbReference>
<evidence type="ECO:0000256" key="9">
    <source>
        <dbReference type="SAM" id="SignalP"/>
    </source>
</evidence>
<keyword evidence="8" id="KW-1133">Transmembrane helix</keyword>
<dbReference type="InterPro" id="IPR023088">
    <property type="entry name" value="PDEase"/>
</dbReference>
<dbReference type="CDD" id="cd00077">
    <property type="entry name" value="HDc"/>
    <property type="match status" value="1"/>
</dbReference>
<feature type="binding site" evidence="5">
    <location>
        <position position="393"/>
    </location>
    <ligand>
        <name>Zn(2+)</name>
        <dbReference type="ChEBI" id="CHEBI:29105"/>
        <label>1</label>
    </ligand>
</feature>
<comment type="caution">
    <text evidence="11">The sequence shown here is derived from an EMBL/GenBank/DDBJ whole genome shotgun (WGS) entry which is preliminary data.</text>
</comment>
<evidence type="ECO:0000256" key="5">
    <source>
        <dbReference type="PIRSR" id="PIRSR623088-3"/>
    </source>
</evidence>
<feature type="signal peptide" evidence="9">
    <location>
        <begin position="1"/>
        <end position="24"/>
    </location>
</feature>
<dbReference type="PROSITE" id="PS51845">
    <property type="entry name" value="PDEASE_I_2"/>
    <property type="match status" value="1"/>
</dbReference>
<evidence type="ECO:0000256" key="2">
    <source>
        <dbReference type="ARBA" id="ARBA00022801"/>
    </source>
</evidence>